<gene>
    <name evidence="1" type="ORF">COW49_00495</name>
</gene>
<name>A0A2M7FEG0_9BACT</name>
<evidence type="ECO:0000313" key="2">
    <source>
        <dbReference type="Proteomes" id="UP000228497"/>
    </source>
</evidence>
<protein>
    <submittedName>
        <fullName evidence="1">Uncharacterized protein</fullName>
    </submittedName>
</protein>
<reference evidence="2" key="1">
    <citation type="submission" date="2017-09" db="EMBL/GenBank/DDBJ databases">
        <title>Depth-based differentiation of microbial function through sediment-hosted aquifers and enrichment of novel symbionts in the deep terrestrial subsurface.</title>
        <authorList>
            <person name="Probst A.J."/>
            <person name="Ladd B."/>
            <person name="Jarett J.K."/>
            <person name="Geller-Mcgrath D.E."/>
            <person name="Sieber C.M.K."/>
            <person name="Emerson J.B."/>
            <person name="Anantharaman K."/>
            <person name="Thomas B.C."/>
            <person name="Malmstrom R."/>
            <person name="Stieglmeier M."/>
            <person name="Klingl A."/>
            <person name="Woyke T."/>
            <person name="Ryan C.M."/>
            <person name="Banfield J.F."/>
        </authorList>
    </citation>
    <scope>NUCLEOTIDE SEQUENCE [LARGE SCALE GENOMIC DNA]</scope>
</reference>
<dbReference type="EMBL" id="PFFD01000020">
    <property type="protein sequence ID" value="PIV87278.1"/>
    <property type="molecule type" value="Genomic_DNA"/>
</dbReference>
<proteinExistence type="predicted"/>
<dbReference type="AlphaFoldDB" id="A0A2M7FEG0"/>
<evidence type="ECO:0000313" key="1">
    <source>
        <dbReference type="EMBL" id="PIV87278.1"/>
    </source>
</evidence>
<organism evidence="1 2">
    <name type="scientific">Candidatus Kaiserbacteria bacterium CG17_big_fil_post_rev_8_21_14_2_50_51_7</name>
    <dbReference type="NCBI Taxonomy" id="1974613"/>
    <lineage>
        <taxon>Bacteria</taxon>
        <taxon>Candidatus Kaiseribacteriota</taxon>
    </lineage>
</organism>
<accession>A0A2M7FEG0</accession>
<sequence length="119" mass="12999">MTRRLVLALFVILVISTLALTVDSDTLKRVISIGSTPYPVQIGTIADGARVEWGEVREAGSNCDATSCLFTWENPPQSGYWLYRVSAHTKDFSALNAHAGAWICRESMQPKEPSAISAN</sequence>
<comment type="caution">
    <text evidence="1">The sequence shown here is derived from an EMBL/GenBank/DDBJ whole genome shotgun (WGS) entry which is preliminary data.</text>
</comment>
<dbReference type="Proteomes" id="UP000228497">
    <property type="component" value="Unassembled WGS sequence"/>
</dbReference>